<reference evidence="1 2" key="1">
    <citation type="submission" date="2020-05" db="EMBL/GenBank/DDBJ databases">
        <title>Identification and distribution of gene clusters putatively required for synthesis of sphingolipid metabolism inhibitors in phylogenetically diverse species of the filamentous fungus Fusarium.</title>
        <authorList>
            <person name="Kim H.-S."/>
            <person name="Busman M."/>
            <person name="Brown D.W."/>
            <person name="Divon H."/>
            <person name="Uhlig S."/>
            <person name="Proctor R.H."/>
        </authorList>
    </citation>
    <scope>NUCLEOTIDE SEQUENCE [LARGE SCALE GENOMIC DNA]</scope>
    <source>
        <strain evidence="1 2">NRRL 25211</strain>
    </source>
</reference>
<keyword evidence="2" id="KW-1185">Reference proteome</keyword>
<dbReference type="EMBL" id="JAAOAR010000553">
    <property type="protein sequence ID" value="KAF5578475.1"/>
    <property type="molecule type" value="Genomic_DNA"/>
</dbReference>
<comment type="caution">
    <text evidence="1">The sequence shown here is derived from an EMBL/GenBank/DDBJ whole genome shotgun (WGS) entry which is preliminary data.</text>
</comment>
<sequence>MTTNFLRIKVTNDKVKQFNSQGWKLCFASGVQAGGKTNYNVVASTHAIAGNITIQWTNSYAIAASQDAFNNGVIFNAATDIADIKFGQSYTLPPDWTNGNINNDPNAPKGGFRFINQTSGAAAVIYKRVDGQFAPIYFSAAAPLPKGSEDLTPVEKVAVWFQASTATGTMISDFTGEVKEVDMTGKNEAKLGYDGDWTQN</sequence>
<proteinExistence type="predicted"/>
<evidence type="ECO:0000313" key="2">
    <source>
        <dbReference type="Proteomes" id="UP000544095"/>
    </source>
</evidence>
<dbReference type="AlphaFoldDB" id="A0A8H5KQ77"/>
<evidence type="ECO:0000313" key="1">
    <source>
        <dbReference type="EMBL" id="KAF5578475.1"/>
    </source>
</evidence>
<organism evidence="1 2">
    <name type="scientific">Fusarium pseudoanthophilum</name>
    <dbReference type="NCBI Taxonomy" id="48495"/>
    <lineage>
        <taxon>Eukaryota</taxon>
        <taxon>Fungi</taxon>
        <taxon>Dikarya</taxon>
        <taxon>Ascomycota</taxon>
        <taxon>Pezizomycotina</taxon>
        <taxon>Sordariomycetes</taxon>
        <taxon>Hypocreomycetidae</taxon>
        <taxon>Hypocreales</taxon>
        <taxon>Nectriaceae</taxon>
        <taxon>Fusarium</taxon>
        <taxon>Fusarium fujikuroi species complex</taxon>
    </lineage>
</organism>
<protein>
    <submittedName>
        <fullName evidence="1">Uncharacterized protein</fullName>
    </submittedName>
</protein>
<accession>A0A8H5KQ77</accession>
<gene>
    <name evidence="1" type="ORF">FPANT_9967</name>
</gene>
<dbReference type="Proteomes" id="UP000544095">
    <property type="component" value="Unassembled WGS sequence"/>
</dbReference>
<name>A0A8H5KQ77_9HYPO</name>